<feature type="chain" id="PRO_5015173151" description="WAT1-related protein" evidence="7">
    <location>
        <begin position="19"/>
        <end position="377"/>
    </location>
</feature>
<dbReference type="InterPro" id="IPR030184">
    <property type="entry name" value="WAT1-related"/>
</dbReference>
<organism evidence="9 10">
    <name type="scientific">Parasponia andersonii</name>
    <name type="common">Sponia andersonii</name>
    <dbReference type="NCBI Taxonomy" id="3476"/>
    <lineage>
        <taxon>Eukaryota</taxon>
        <taxon>Viridiplantae</taxon>
        <taxon>Streptophyta</taxon>
        <taxon>Embryophyta</taxon>
        <taxon>Tracheophyta</taxon>
        <taxon>Spermatophyta</taxon>
        <taxon>Magnoliopsida</taxon>
        <taxon>eudicotyledons</taxon>
        <taxon>Gunneridae</taxon>
        <taxon>Pentapetalae</taxon>
        <taxon>rosids</taxon>
        <taxon>fabids</taxon>
        <taxon>Rosales</taxon>
        <taxon>Cannabaceae</taxon>
        <taxon>Parasponia</taxon>
    </lineage>
</organism>
<name>A0A2P5AVU4_PARAD</name>
<evidence type="ECO:0000256" key="3">
    <source>
        <dbReference type="ARBA" id="ARBA00022692"/>
    </source>
</evidence>
<gene>
    <name evidence="9" type="primary">PanWAT39</name>
    <name evidence="9" type="ORF">PanWU01x14_295720</name>
</gene>
<feature type="transmembrane region" description="Helical" evidence="6">
    <location>
        <begin position="222"/>
        <end position="244"/>
    </location>
</feature>
<evidence type="ECO:0000256" key="7">
    <source>
        <dbReference type="SAM" id="SignalP"/>
    </source>
</evidence>
<feature type="transmembrane region" description="Helical" evidence="6">
    <location>
        <begin position="101"/>
        <end position="119"/>
    </location>
</feature>
<feature type="domain" description="EamA" evidence="8">
    <location>
        <begin position="8"/>
        <end position="146"/>
    </location>
</feature>
<comment type="caution">
    <text evidence="9">The sequence shown here is derived from an EMBL/GenBank/DDBJ whole genome shotgun (WGS) entry which is preliminary data.</text>
</comment>
<dbReference type="AlphaFoldDB" id="A0A2P5AVU4"/>
<feature type="domain" description="EamA" evidence="8">
    <location>
        <begin position="192"/>
        <end position="330"/>
    </location>
</feature>
<dbReference type="EMBL" id="JXTB01000434">
    <property type="protein sequence ID" value="PON40667.1"/>
    <property type="molecule type" value="Genomic_DNA"/>
</dbReference>
<keyword evidence="4 6" id="KW-1133">Transmembrane helix</keyword>
<feature type="transmembrane region" description="Helical" evidence="6">
    <location>
        <begin position="313"/>
        <end position="332"/>
    </location>
</feature>
<evidence type="ECO:0000256" key="1">
    <source>
        <dbReference type="ARBA" id="ARBA00004141"/>
    </source>
</evidence>
<feature type="signal peptide" evidence="7">
    <location>
        <begin position="1"/>
        <end position="18"/>
    </location>
</feature>
<dbReference type="InterPro" id="IPR000620">
    <property type="entry name" value="EamA_dom"/>
</dbReference>
<proteinExistence type="inferred from homology"/>
<dbReference type="SUPFAM" id="SSF103481">
    <property type="entry name" value="Multidrug resistance efflux transporter EmrE"/>
    <property type="match status" value="2"/>
</dbReference>
<protein>
    <recommendedName>
        <fullName evidence="6">WAT1-related protein</fullName>
    </recommendedName>
</protein>
<comment type="subcellular location">
    <subcellularLocation>
        <location evidence="1 6">Membrane</location>
        <topology evidence="1 6">Multi-pass membrane protein</topology>
    </subcellularLocation>
</comment>
<feature type="transmembrane region" description="Helical" evidence="6">
    <location>
        <begin position="190"/>
        <end position="210"/>
    </location>
</feature>
<feature type="transmembrane region" description="Helical" evidence="6">
    <location>
        <begin position="256"/>
        <end position="275"/>
    </location>
</feature>
<evidence type="ECO:0000256" key="2">
    <source>
        <dbReference type="ARBA" id="ARBA00007635"/>
    </source>
</evidence>
<sequence>MKGLTFFMAMILVQLAYGGSNILIKISIERGLNQLVFVVYRHVIAMLLLGPFAYALEREQRPSLSVSVITKIFALSSLGTTVHLNLYYAGLACTSPTVACALSNVIPSLTFVLALLFGMEKVKITSKRGQAKVAGAVICVGGSLLFTLWKGGFPLKSFVESPLINMDDTSTSTSTTGPLSGSAGHEKQNWIKGSVLILISYIAWSAWLILQALVFKVYPAQLSLNTMICFFASLQSSLLALFFARNPTLWKLDWNVQLLTIIYCGVAISALVNILQTWCISNKGPVFVAMFSPLLLIIVAIFSAIIFAEQLHFGSLVGAFVITVGLYCVLWGKRTDILLADQQPAAFQKDSNSDHTQVLEISMEDGPETNSISSQTA</sequence>
<keyword evidence="10" id="KW-1185">Reference proteome</keyword>
<dbReference type="Pfam" id="PF00892">
    <property type="entry name" value="EamA"/>
    <property type="match status" value="2"/>
</dbReference>
<feature type="transmembrane region" description="Helical" evidence="6">
    <location>
        <begin position="131"/>
        <end position="149"/>
    </location>
</feature>
<keyword evidence="3 6" id="KW-0812">Transmembrane</keyword>
<evidence type="ECO:0000313" key="10">
    <source>
        <dbReference type="Proteomes" id="UP000237105"/>
    </source>
</evidence>
<evidence type="ECO:0000313" key="9">
    <source>
        <dbReference type="EMBL" id="PON40667.1"/>
    </source>
</evidence>
<accession>A0A2P5AVU4</accession>
<evidence type="ECO:0000256" key="5">
    <source>
        <dbReference type="ARBA" id="ARBA00023136"/>
    </source>
</evidence>
<comment type="similarity">
    <text evidence="2 6">Belongs to the drug/metabolite transporter (DMT) superfamily. Plant drug/metabolite exporter (P-DME) (TC 2.A.7.4) family.</text>
</comment>
<keyword evidence="7" id="KW-0732">Signal</keyword>
<dbReference type="InterPro" id="IPR037185">
    <property type="entry name" value="EmrE-like"/>
</dbReference>
<feature type="transmembrane region" description="Helical" evidence="6">
    <location>
        <begin position="34"/>
        <end position="56"/>
    </location>
</feature>
<dbReference type="OrthoDB" id="1728340at2759"/>
<reference evidence="10" key="1">
    <citation type="submission" date="2016-06" db="EMBL/GenBank/DDBJ databases">
        <title>Parallel loss of symbiosis genes in relatives of nitrogen-fixing non-legume Parasponia.</title>
        <authorList>
            <person name="Van Velzen R."/>
            <person name="Holmer R."/>
            <person name="Bu F."/>
            <person name="Rutten L."/>
            <person name="Van Zeijl A."/>
            <person name="Liu W."/>
            <person name="Santuari L."/>
            <person name="Cao Q."/>
            <person name="Sharma T."/>
            <person name="Shen D."/>
            <person name="Roswanjaya Y."/>
            <person name="Wardhani T."/>
            <person name="Kalhor M.S."/>
            <person name="Jansen J."/>
            <person name="Van den Hoogen J."/>
            <person name="Gungor B."/>
            <person name="Hartog M."/>
            <person name="Hontelez J."/>
            <person name="Verver J."/>
            <person name="Yang W.-C."/>
            <person name="Schijlen E."/>
            <person name="Repin R."/>
            <person name="Schilthuizen M."/>
            <person name="Schranz E."/>
            <person name="Heidstra R."/>
            <person name="Miyata K."/>
            <person name="Fedorova E."/>
            <person name="Kohlen W."/>
            <person name="Bisseling T."/>
            <person name="Smit S."/>
            <person name="Geurts R."/>
        </authorList>
    </citation>
    <scope>NUCLEOTIDE SEQUENCE [LARGE SCALE GENOMIC DNA]</scope>
    <source>
        <strain evidence="10">cv. WU1-14</strain>
    </source>
</reference>
<evidence type="ECO:0000256" key="6">
    <source>
        <dbReference type="RuleBase" id="RU363077"/>
    </source>
</evidence>
<evidence type="ECO:0000256" key="4">
    <source>
        <dbReference type="ARBA" id="ARBA00022989"/>
    </source>
</evidence>
<dbReference type="GO" id="GO:0022857">
    <property type="term" value="F:transmembrane transporter activity"/>
    <property type="evidence" value="ECO:0007669"/>
    <property type="project" value="InterPro"/>
</dbReference>
<dbReference type="STRING" id="3476.A0A2P5AVU4"/>
<dbReference type="PANTHER" id="PTHR31218">
    <property type="entry name" value="WAT1-RELATED PROTEIN"/>
    <property type="match status" value="1"/>
</dbReference>
<evidence type="ECO:0000259" key="8">
    <source>
        <dbReference type="Pfam" id="PF00892"/>
    </source>
</evidence>
<dbReference type="Proteomes" id="UP000237105">
    <property type="component" value="Unassembled WGS sequence"/>
</dbReference>
<dbReference type="GO" id="GO:0016020">
    <property type="term" value="C:membrane"/>
    <property type="evidence" value="ECO:0007669"/>
    <property type="project" value="UniProtKB-SubCell"/>
</dbReference>
<feature type="transmembrane region" description="Helical" evidence="6">
    <location>
        <begin position="287"/>
        <end position="307"/>
    </location>
</feature>
<keyword evidence="5 6" id="KW-0472">Membrane</keyword>